<feature type="transmembrane region" description="Helical" evidence="5">
    <location>
        <begin position="200"/>
        <end position="224"/>
    </location>
</feature>
<comment type="subcellular location">
    <subcellularLocation>
        <location evidence="1">Membrane</location>
        <topology evidence="1">Multi-pass membrane protein</topology>
    </subcellularLocation>
</comment>
<dbReference type="AlphaFoldDB" id="A0A6M5YGH1"/>
<keyword evidence="2 5" id="KW-0812">Transmembrane</keyword>
<keyword evidence="8" id="KW-1185">Reference proteome</keyword>
<reference evidence="8" key="1">
    <citation type="submission" date="2020-05" db="EMBL/GenBank/DDBJ databases">
        <title>Frigoriglobus tundricola gen. nov., sp. nov., a psychrotolerant cellulolytic planctomycete of the family Gemmataceae with two divergent copies of 16S rRNA gene.</title>
        <authorList>
            <person name="Kulichevskaya I.S."/>
            <person name="Ivanova A.A."/>
            <person name="Naumoff D.G."/>
            <person name="Beletsky A.V."/>
            <person name="Rijpstra W.I.C."/>
            <person name="Sinninghe Damste J.S."/>
            <person name="Mardanov A.V."/>
            <person name="Ravin N.V."/>
            <person name="Dedysh S.N."/>
        </authorList>
    </citation>
    <scope>NUCLEOTIDE SEQUENCE [LARGE SCALE GENOMIC DNA]</scope>
    <source>
        <strain evidence="8">PL17</strain>
    </source>
</reference>
<dbReference type="GO" id="GO:0016020">
    <property type="term" value="C:membrane"/>
    <property type="evidence" value="ECO:0007669"/>
    <property type="project" value="UniProtKB-SubCell"/>
</dbReference>
<keyword evidence="4 5" id="KW-0472">Membrane</keyword>
<dbReference type="InterPro" id="IPR013525">
    <property type="entry name" value="ABC2_TM"/>
</dbReference>
<feature type="transmembrane region" description="Helical" evidence="5">
    <location>
        <begin position="21"/>
        <end position="40"/>
    </location>
</feature>
<evidence type="ECO:0000256" key="3">
    <source>
        <dbReference type="ARBA" id="ARBA00022989"/>
    </source>
</evidence>
<gene>
    <name evidence="7" type="ORF">FTUN_0590</name>
</gene>
<dbReference type="PANTHER" id="PTHR43027">
    <property type="entry name" value="DOXORUBICIN RESISTANCE ABC TRANSPORTER PERMEASE PROTEIN DRRC-RELATED"/>
    <property type="match status" value="1"/>
</dbReference>
<name>A0A6M5YGH1_9BACT</name>
<evidence type="ECO:0000313" key="8">
    <source>
        <dbReference type="Proteomes" id="UP000503447"/>
    </source>
</evidence>
<evidence type="ECO:0000256" key="5">
    <source>
        <dbReference type="SAM" id="Phobius"/>
    </source>
</evidence>
<feature type="transmembrane region" description="Helical" evidence="5">
    <location>
        <begin position="236"/>
        <end position="256"/>
    </location>
</feature>
<dbReference type="Pfam" id="PF12698">
    <property type="entry name" value="ABC2_membrane_3"/>
    <property type="match status" value="1"/>
</dbReference>
<dbReference type="KEGG" id="ftj:FTUN_0590"/>
<dbReference type="InterPro" id="IPR047817">
    <property type="entry name" value="ABC2_TM_bact-type"/>
</dbReference>
<evidence type="ECO:0000256" key="4">
    <source>
        <dbReference type="ARBA" id="ARBA00023136"/>
    </source>
</evidence>
<accession>A0A6M5YGH1</accession>
<evidence type="ECO:0000259" key="6">
    <source>
        <dbReference type="PROSITE" id="PS51012"/>
    </source>
</evidence>
<dbReference type="Proteomes" id="UP000503447">
    <property type="component" value="Chromosome"/>
</dbReference>
<keyword evidence="3 5" id="KW-1133">Transmembrane helix</keyword>
<feature type="domain" description="ABC transmembrane type-2" evidence="6">
    <location>
        <begin position="118"/>
        <end position="348"/>
    </location>
</feature>
<sequence length="348" mass="37461">MSPLWHLTLARVREFYREPAALFWVYGFPLILAGVLGLAFSEKPVPASVVDVQDDPTAPGATEQLRAALARDPGVKVAVYDAAACRQRLRTSKTDAVVVPRPESGSGSEYLFNPTRAESVLARDAADRALLRAAHPSEATAIETPVSEPGGRYIDFLVPGLLGMNLLGGGLFGVGFAVADMRVRKLLKRFQATPMRRSDFMLSLMLSRLLFTLVDIGLLLGFAHLVFDIRVRGNPLAFLVLIAAGGASFAGLGLLLGSRARTMETAAGLVNAVMLPMYVVSGVFFSATRFPEALQPLIQALPLTALNDGLRAVMNDGAGWDALPYPLLVLGIWGGISFALALRVFRWR</sequence>
<feature type="transmembrane region" description="Helical" evidence="5">
    <location>
        <begin position="323"/>
        <end position="345"/>
    </location>
</feature>
<dbReference type="EMBL" id="CP053452">
    <property type="protein sequence ID" value="QJW93088.1"/>
    <property type="molecule type" value="Genomic_DNA"/>
</dbReference>
<feature type="transmembrane region" description="Helical" evidence="5">
    <location>
        <begin position="268"/>
        <end position="287"/>
    </location>
</feature>
<feature type="transmembrane region" description="Helical" evidence="5">
    <location>
        <begin position="156"/>
        <end position="179"/>
    </location>
</feature>
<organism evidence="7 8">
    <name type="scientific">Frigoriglobus tundricola</name>
    <dbReference type="NCBI Taxonomy" id="2774151"/>
    <lineage>
        <taxon>Bacteria</taxon>
        <taxon>Pseudomonadati</taxon>
        <taxon>Planctomycetota</taxon>
        <taxon>Planctomycetia</taxon>
        <taxon>Gemmatales</taxon>
        <taxon>Gemmataceae</taxon>
        <taxon>Frigoriglobus</taxon>
    </lineage>
</organism>
<protein>
    <recommendedName>
        <fullName evidence="6">ABC transmembrane type-2 domain-containing protein</fullName>
    </recommendedName>
</protein>
<evidence type="ECO:0000256" key="2">
    <source>
        <dbReference type="ARBA" id="ARBA00022692"/>
    </source>
</evidence>
<dbReference type="RefSeq" id="WP_171469357.1">
    <property type="nucleotide sequence ID" value="NZ_CP053452.2"/>
</dbReference>
<evidence type="ECO:0000256" key="1">
    <source>
        <dbReference type="ARBA" id="ARBA00004141"/>
    </source>
</evidence>
<dbReference type="PANTHER" id="PTHR43027:SF2">
    <property type="entry name" value="TRANSPORT PERMEASE PROTEIN"/>
    <property type="match status" value="1"/>
</dbReference>
<evidence type="ECO:0000313" key="7">
    <source>
        <dbReference type="EMBL" id="QJW93088.1"/>
    </source>
</evidence>
<dbReference type="PROSITE" id="PS51012">
    <property type="entry name" value="ABC_TM2"/>
    <property type="match status" value="1"/>
</dbReference>
<dbReference type="InterPro" id="IPR052902">
    <property type="entry name" value="ABC-2_transporter"/>
</dbReference>
<dbReference type="GO" id="GO:0140359">
    <property type="term" value="F:ABC-type transporter activity"/>
    <property type="evidence" value="ECO:0007669"/>
    <property type="project" value="InterPro"/>
</dbReference>
<proteinExistence type="predicted"/>